<dbReference type="RefSeq" id="WP_200067101.1">
    <property type="nucleotide sequence ID" value="NZ_JAEHFW010000003.1"/>
</dbReference>
<dbReference type="Proteomes" id="UP000613193">
    <property type="component" value="Unassembled WGS sequence"/>
</dbReference>
<dbReference type="AlphaFoldDB" id="A0A934PTI8"/>
<proteinExistence type="predicted"/>
<evidence type="ECO:0000256" key="1">
    <source>
        <dbReference type="SAM" id="Phobius"/>
    </source>
</evidence>
<keyword evidence="1" id="KW-0812">Transmembrane</keyword>
<comment type="caution">
    <text evidence="3">The sequence shown here is derived from an EMBL/GenBank/DDBJ whole genome shotgun (WGS) entry which is preliminary data.</text>
</comment>
<keyword evidence="1" id="KW-1133">Transmembrane helix</keyword>
<accession>A0A934PTI8</accession>
<protein>
    <recommendedName>
        <fullName evidence="2">DUF5808 domain-containing protein</fullName>
    </recommendedName>
</protein>
<feature type="transmembrane region" description="Helical" evidence="1">
    <location>
        <begin position="44"/>
        <end position="63"/>
    </location>
</feature>
<evidence type="ECO:0000313" key="3">
    <source>
        <dbReference type="EMBL" id="MBK0380554.1"/>
    </source>
</evidence>
<dbReference type="EMBL" id="JAEHFW010000003">
    <property type="protein sequence ID" value="MBK0380554.1"/>
    <property type="molecule type" value="Genomic_DNA"/>
</dbReference>
<name>A0A934PTI8_9SPHI</name>
<dbReference type="InterPro" id="IPR043831">
    <property type="entry name" value="DUF5808"/>
</dbReference>
<reference evidence="3" key="1">
    <citation type="submission" date="2020-12" db="EMBL/GenBank/DDBJ databases">
        <title>Bacterial novel species Mucilaginibacter sp. SD-g isolated from soil.</title>
        <authorList>
            <person name="Jung H.-Y."/>
        </authorList>
    </citation>
    <scope>NUCLEOTIDE SEQUENCE</scope>
    <source>
        <strain evidence="3">SD-g</strain>
    </source>
</reference>
<evidence type="ECO:0000259" key="2">
    <source>
        <dbReference type="Pfam" id="PF19124"/>
    </source>
</evidence>
<sequence>MEPTDRSDPRYWKLGFIYYNPDDPAFLVGKRFGLGYTFNFAHKAVWLFFVAILIIPWVVRVIYKK</sequence>
<keyword evidence="4" id="KW-1185">Reference proteome</keyword>
<dbReference type="Pfam" id="PF19124">
    <property type="entry name" value="DUF5808"/>
    <property type="match status" value="1"/>
</dbReference>
<organism evidence="3 4">
    <name type="scientific">Mucilaginibacter segetis</name>
    <dbReference type="NCBI Taxonomy" id="2793071"/>
    <lineage>
        <taxon>Bacteria</taxon>
        <taxon>Pseudomonadati</taxon>
        <taxon>Bacteroidota</taxon>
        <taxon>Sphingobacteriia</taxon>
        <taxon>Sphingobacteriales</taxon>
        <taxon>Sphingobacteriaceae</taxon>
        <taxon>Mucilaginibacter</taxon>
    </lineage>
</organism>
<gene>
    <name evidence="3" type="ORF">I5M19_14610</name>
</gene>
<keyword evidence="1" id="KW-0472">Membrane</keyword>
<feature type="domain" description="DUF5808" evidence="2">
    <location>
        <begin position="21"/>
        <end position="46"/>
    </location>
</feature>
<evidence type="ECO:0000313" key="4">
    <source>
        <dbReference type="Proteomes" id="UP000613193"/>
    </source>
</evidence>